<dbReference type="PANTHER" id="PTHR35534:SF1">
    <property type="entry name" value="LARGE RIBOSOMAL SUBUNIT PROTEIN BL32"/>
    <property type="match status" value="1"/>
</dbReference>
<dbReference type="STRING" id="1798539.A2994_00690"/>
<evidence type="ECO:0000256" key="5">
    <source>
        <dbReference type="HAMAP-Rule" id="MF_00340"/>
    </source>
</evidence>
<dbReference type="InterPro" id="IPR002677">
    <property type="entry name" value="Ribosomal_bL32"/>
</dbReference>
<dbReference type="AlphaFoldDB" id="A0A1F4PPE6"/>
<evidence type="ECO:0000256" key="6">
    <source>
        <dbReference type="SAM" id="MobiDB-lite"/>
    </source>
</evidence>
<dbReference type="SUPFAM" id="SSF57829">
    <property type="entry name" value="Zn-binding ribosomal proteins"/>
    <property type="match status" value="1"/>
</dbReference>
<organism evidence="7 8">
    <name type="scientific">candidate division Kazan bacterium RIFCSPLOWO2_01_FULL_48_13</name>
    <dbReference type="NCBI Taxonomy" id="1798539"/>
    <lineage>
        <taxon>Bacteria</taxon>
        <taxon>Bacteria division Kazan-3B-28</taxon>
    </lineage>
</organism>
<protein>
    <recommendedName>
        <fullName evidence="4 5">Large ribosomal subunit protein bL32</fullName>
    </recommendedName>
</protein>
<comment type="caution">
    <text evidence="7">The sequence shown here is derived from an EMBL/GenBank/DDBJ whole genome shotgun (WGS) entry which is preliminary data.</text>
</comment>
<keyword evidence="3 5" id="KW-0687">Ribonucleoprotein</keyword>
<accession>A0A1F4PPE6</accession>
<feature type="compositionally biased region" description="Basic residues" evidence="6">
    <location>
        <begin position="88"/>
        <end position="108"/>
    </location>
</feature>
<dbReference type="GO" id="GO:0003735">
    <property type="term" value="F:structural constituent of ribosome"/>
    <property type="evidence" value="ECO:0007669"/>
    <property type="project" value="InterPro"/>
</dbReference>
<dbReference type="Proteomes" id="UP000179010">
    <property type="component" value="Unassembled WGS sequence"/>
</dbReference>
<dbReference type="InterPro" id="IPR011332">
    <property type="entry name" value="Ribosomal_zn-bd"/>
</dbReference>
<evidence type="ECO:0000313" key="7">
    <source>
        <dbReference type="EMBL" id="OGB85528.1"/>
    </source>
</evidence>
<dbReference type="EMBL" id="METE01000002">
    <property type="protein sequence ID" value="OGB85528.1"/>
    <property type="molecule type" value="Genomic_DNA"/>
</dbReference>
<evidence type="ECO:0000256" key="3">
    <source>
        <dbReference type="ARBA" id="ARBA00023274"/>
    </source>
</evidence>
<keyword evidence="2 5" id="KW-0689">Ribosomal protein</keyword>
<dbReference type="HAMAP" id="MF_00340">
    <property type="entry name" value="Ribosomal_bL32"/>
    <property type="match status" value="1"/>
</dbReference>
<feature type="region of interest" description="Disordered" evidence="6">
    <location>
        <begin position="69"/>
        <end position="108"/>
    </location>
</feature>
<evidence type="ECO:0000256" key="1">
    <source>
        <dbReference type="ARBA" id="ARBA00008560"/>
    </source>
</evidence>
<evidence type="ECO:0000256" key="4">
    <source>
        <dbReference type="ARBA" id="ARBA00035178"/>
    </source>
</evidence>
<sequence>MAALPKKKISRVRGRTRRAHSAVKLLGLVLCTNCQQPKPAHIACPHCGFYGNKKILTTKTDKRIAARLKKDQAAAARKAKAEAEKKAAPKPKAAKPKAKASVKRKTDK</sequence>
<dbReference type="PANTHER" id="PTHR35534">
    <property type="entry name" value="50S RIBOSOMAL PROTEIN L32"/>
    <property type="match status" value="1"/>
</dbReference>
<dbReference type="Pfam" id="PF01783">
    <property type="entry name" value="Ribosomal_L32p"/>
    <property type="match status" value="1"/>
</dbReference>
<reference evidence="7 8" key="1">
    <citation type="journal article" date="2016" name="Nat. Commun.">
        <title>Thousands of microbial genomes shed light on interconnected biogeochemical processes in an aquifer system.</title>
        <authorList>
            <person name="Anantharaman K."/>
            <person name="Brown C.T."/>
            <person name="Hug L.A."/>
            <person name="Sharon I."/>
            <person name="Castelle C.J."/>
            <person name="Probst A.J."/>
            <person name="Thomas B.C."/>
            <person name="Singh A."/>
            <person name="Wilkins M.J."/>
            <person name="Karaoz U."/>
            <person name="Brodie E.L."/>
            <person name="Williams K.H."/>
            <person name="Hubbard S.S."/>
            <person name="Banfield J.F."/>
        </authorList>
    </citation>
    <scope>NUCLEOTIDE SEQUENCE [LARGE SCALE GENOMIC DNA]</scope>
</reference>
<gene>
    <name evidence="5" type="primary">rpmF</name>
    <name evidence="7" type="ORF">A2994_00690</name>
</gene>
<dbReference type="GO" id="GO:0015934">
    <property type="term" value="C:large ribosomal subunit"/>
    <property type="evidence" value="ECO:0007669"/>
    <property type="project" value="InterPro"/>
</dbReference>
<evidence type="ECO:0000313" key="8">
    <source>
        <dbReference type="Proteomes" id="UP000179010"/>
    </source>
</evidence>
<dbReference type="InterPro" id="IPR044957">
    <property type="entry name" value="Ribosomal_bL32_bact"/>
</dbReference>
<name>A0A1F4PPE6_UNCK3</name>
<evidence type="ECO:0000256" key="2">
    <source>
        <dbReference type="ARBA" id="ARBA00022980"/>
    </source>
</evidence>
<dbReference type="NCBIfam" id="TIGR01031">
    <property type="entry name" value="rpmF_bact"/>
    <property type="match status" value="1"/>
</dbReference>
<comment type="similarity">
    <text evidence="1 5">Belongs to the bacterial ribosomal protein bL32 family.</text>
</comment>
<proteinExistence type="inferred from homology"/>
<dbReference type="GO" id="GO:0006412">
    <property type="term" value="P:translation"/>
    <property type="evidence" value="ECO:0007669"/>
    <property type="project" value="UniProtKB-UniRule"/>
</dbReference>